<accession>A0A6C0CNU7</accession>
<protein>
    <recommendedName>
        <fullName evidence="2">MIF4G domain-containing protein</fullName>
    </recommendedName>
</protein>
<sequence>MAGMMATMTRYHLNDFDELINNGFKCELSTEILEIIQKLADQVGAPEYIKTPQFIRKDRQDGNGYRQRRGRRNKKVTELSDEAWEEIRNFEATKRVEREGIDKSIDNVRKAMNKISTKTYDALKDKIFSELSTIVESGIEVDGEDMTKLVNSLYSIASENGFYAELYAKLYSELVTKYDFVKTPLNNSVAGYISQLNTIKYVSPDEDYDQFCKNNKDNSKRRAVGSFFVHAMKHNLIDADSVIEIIEELQEKIMINIDTEDNTEIVDELSELVGEILPLALTVLNNEETAEVQKTIIENVKKISKLSTKNYSSLSNKTVFKHMDIMECDEVEAALERLA</sequence>
<name>A0A6C0CNU7_9ZZZZ</name>
<evidence type="ECO:0008006" key="2">
    <source>
        <dbReference type="Google" id="ProtNLM"/>
    </source>
</evidence>
<organism evidence="1">
    <name type="scientific">viral metagenome</name>
    <dbReference type="NCBI Taxonomy" id="1070528"/>
    <lineage>
        <taxon>unclassified sequences</taxon>
        <taxon>metagenomes</taxon>
        <taxon>organismal metagenomes</taxon>
    </lineage>
</organism>
<evidence type="ECO:0000313" key="1">
    <source>
        <dbReference type="EMBL" id="QHT06278.1"/>
    </source>
</evidence>
<dbReference type="InterPro" id="IPR016024">
    <property type="entry name" value="ARM-type_fold"/>
</dbReference>
<dbReference type="SUPFAM" id="SSF48371">
    <property type="entry name" value="ARM repeat"/>
    <property type="match status" value="1"/>
</dbReference>
<reference evidence="1" key="1">
    <citation type="journal article" date="2020" name="Nature">
        <title>Giant virus diversity and host interactions through global metagenomics.</title>
        <authorList>
            <person name="Schulz F."/>
            <person name="Roux S."/>
            <person name="Paez-Espino D."/>
            <person name="Jungbluth S."/>
            <person name="Walsh D.A."/>
            <person name="Denef V.J."/>
            <person name="McMahon K.D."/>
            <person name="Konstantinidis K.T."/>
            <person name="Eloe-Fadrosh E.A."/>
            <person name="Kyrpides N.C."/>
            <person name="Woyke T."/>
        </authorList>
    </citation>
    <scope>NUCLEOTIDE SEQUENCE</scope>
    <source>
        <strain evidence="1">GVMAG-M-3300021425-30</strain>
    </source>
</reference>
<dbReference type="AlphaFoldDB" id="A0A6C0CNU7"/>
<dbReference type="EMBL" id="MN739467">
    <property type="protein sequence ID" value="QHT06278.1"/>
    <property type="molecule type" value="Genomic_DNA"/>
</dbReference>
<proteinExistence type="predicted"/>
<dbReference type="Gene3D" id="1.25.40.180">
    <property type="match status" value="1"/>
</dbReference>